<evidence type="ECO:0000259" key="3">
    <source>
        <dbReference type="PROSITE" id="PS50188"/>
    </source>
</evidence>
<dbReference type="Pfam" id="PF08513">
    <property type="entry name" value="LisH"/>
    <property type="match status" value="1"/>
</dbReference>
<dbReference type="SMART" id="SM00449">
    <property type="entry name" value="SPRY"/>
    <property type="match status" value="1"/>
</dbReference>
<dbReference type="PROSITE" id="PS50896">
    <property type="entry name" value="LISH"/>
    <property type="match status" value="1"/>
</dbReference>
<feature type="domain" description="CTLH" evidence="4">
    <location>
        <begin position="260"/>
        <end position="317"/>
    </location>
</feature>
<dbReference type="SMART" id="SM00668">
    <property type="entry name" value="CTLH"/>
    <property type="match status" value="1"/>
</dbReference>
<feature type="domain" description="B30.2/SPRY" evidence="3">
    <location>
        <begin position="4"/>
        <end position="191"/>
    </location>
</feature>
<dbReference type="InterPro" id="IPR001870">
    <property type="entry name" value="B30.2/SPRY"/>
</dbReference>
<dbReference type="EMBL" id="BDGG01000011">
    <property type="protein sequence ID" value="GAV04515.1"/>
    <property type="molecule type" value="Genomic_DNA"/>
</dbReference>
<dbReference type="PANTHER" id="PTHR12864">
    <property type="entry name" value="RAN BINDING PROTEIN 9-RELATED"/>
    <property type="match status" value="1"/>
</dbReference>
<dbReference type="CDD" id="cd12909">
    <property type="entry name" value="SPRY_RanBP9_10"/>
    <property type="match status" value="1"/>
</dbReference>
<dbReference type="SUPFAM" id="SSF49899">
    <property type="entry name" value="Concanavalin A-like lectins/glucanases"/>
    <property type="match status" value="1"/>
</dbReference>
<dbReference type="AlphaFoldDB" id="A0A1D1VSI9"/>
<dbReference type="InterPro" id="IPR013144">
    <property type="entry name" value="CRA_dom"/>
</dbReference>
<organism evidence="5 6">
    <name type="scientific">Ramazzottius varieornatus</name>
    <name type="common">Water bear</name>
    <name type="synonym">Tardigrade</name>
    <dbReference type="NCBI Taxonomy" id="947166"/>
    <lineage>
        <taxon>Eukaryota</taxon>
        <taxon>Metazoa</taxon>
        <taxon>Ecdysozoa</taxon>
        <taxon>Tardigrada</taxon>
        <taxon>Eutardigrada</taxon>
        <taxon>Parachela</taxon>
        <taxon>Hypsibioidea</taxon>
        <taxon>Ramazzottiidae</taxon>
        <taxon>Ramazzottius</taxon>
    </lineage>
</organism>
<dbReference type="InterPro" id="IPR006594">
    <property type="entry name" value="LisH"/>
</dbReference>
<dbReference type="OrthoDB" id="25503at2759"/>
<protein>
    <recommendedName>
        <fullName evidence="7">B30.2/SPRY domain-containing protein</fullName>
    </recommendedName>
</protein>
<dbReference type="Proteomes" id="UP000186922">
    <property type="component" value="Unassembled WGS sequence"/>
</dbReference>
<dbReference type="InterPro" id="IPR035782">
    <property type="entry name" value="SPRY_RanBP9/10"/>
</dbReference>
<gene>
    <name evidence="5" type="primary">RvY_14784-1</name>
    <name evidence="5" type="synonym">RvY_14784.1</name>
    <name evidence="5" type="ORF">RvY_14784</name>
</gene>
<dbReference type="InterPro" id="IPR050618">
    <property type="entry name" value="Ubq-SigPath_Reg"/>
</dbReference>
<accession>A0A1D1VSI9</accession>
<comment type="similarity">
    <text evidence="1">Belongs to the RANBP9/10 family.</text>
</comment>
<dbReference type="InterPro" id="IPR024964">
    <property type="entry name" value="CTLH/CRA"/>
</dbReference>
<evidence type="ECO:0000313" key="5">
    <source>
        <dbReference type="EMBL" id="GAV04515.1"/>
    </source>
</evidence>
<dbReference type="InterPro" id="IPR003877">
    <property type="entry name" value="SPRY_dom"/>
</dbReference>
<proteinExistence type="inferred from homology"/>
<dbReference type="Pfam" id="PF10607">
    <property type="entry name" value="CTLH"/>
    <property type="match status" value="2"/>
</dbReference>
<name>A0A1D1VSI9_RAMVA</name>
<dbReference type="SMART" id="SM00667">
    <property type="entry name" value="LisH"/>
    <property type="match status" value="1"/>
</dbReference>
<sequence>MTPFEQRIAELYPWVNQAETPIPLAWNPKDKFNHISLAQNNTRMMYKGPGKSQKDAAACRATHPIPVSCGLYYYEVKVLSKGKEGYIGVGFSLEDVNNNRLPGWDKGSYGYHGDDGHSFWSSGSGRPYGPTFTTGDIVGCGVDMVHNRCFYTLNGRDLGIAFTDLPPNLYPCVGLQSAGETVETNFGQNPFVFDVDMARKELMIESRLIIARFSPKLSRGEWEQTLQRVVLDYLVHNGYHASAEAFSKSSGLEVKEATASMANRQNIQRLVLEGRISDAIAMTSQLFPGVLEKNPGLLFRLKVRQFIEMVSGADEGDNEVSYEVKAPTRHNRTPSPRDMNKNGSSRKTDRSAAQQFEYDMDTELVEEEPLVDLNISMDVDNTTVTVADGDKHANGDSVAQSMDFEDDDDEENRPPFILNAAMLTRTLMFGKHLHEFFAEMRLDQGRNNENQKLLADAFSLMAYSDPWASPLKHLLDHQQREPVAAALNSSILVSVSTSASRPSMHPSLKVLLGMSKRMFPVLAKKGNGVIGFENVFSVLKSLDSMQVDTKEIGMLSPFSPSVISENNSPTNL</sequence>
<evidence type="ECO:0000256" key="2">
    <source>
        <dbReference type="SAM" id="MobiDB-lite"/>
    </source>
</evidence>
<evidence type="ECO:0000259" key="4">
    <source>
        <dbReference type="PROSITE" id="PS50897"/>
    </source>
</evidence>
<comment type="caution">
    <text evidence="5">The sequence shown here is derived from an EMBL/GenBank/DDBJ whole genome shotgun (WGS) entry which is preliminary data.</text>
</comment>
<keyword evidence="6" id="KW-1185">Reference proteome</keyword>
<dbReference type="InterPro" id="IPR006595">
    <property type="entry name" value="CTLH_C"/>
</dbReference>
<dbReference type="FunFam" id="2.60.120.920:FF:000011">
    <property type="entry name" value="RAN binding protein 10"/>
    <property type="match status" value="1"/>
</dbReference>
<evidence type="ECO:0000313" key="6">
    <source>
        <dbReference type="Proteomes" id="UP000186922"/>
    </source>
</evidence>
<evidence type="ECO:0008006" key="7">
    <source>
        <dbReference type="Google" id="ProtNLM"/>
    </source>
</evidence>
<feature type="region of interest" description="Disordered" evidence="2">
    <location>
        <begin position="386"/>
        <end position="412"/>
    </location>
</feature>
<evidence type="ECO:0000256" key="1">
    <source>
        <dbReference type="ARBA" id="ARBA00006535"/>
    </source>
</evidence>
<dbReference type="InterPro" id="IPR043136">
    <property type="entry name" value="B30.2/SPRY_sf"/>
</dbReference>
<dbReference type="SMART" id="SM00757">
    <property type="entry name" value="CRA"/>
    <property type="match status" value="1"/>
</dbReference>
<dbReference type="PROSITE" id="PS50897">
    <property type="entry name" value="CTLH"/>
    <property type="match status" value="1"/>
</dbReference>
<dbReference type="STRING" id="947166.A0A1D1VSI9"/>
<dbReference type="Gene3D" id="2.60.120.920">
    <property type="match status" value="1"/>
</dbReference>
<reference evidence="5 6" key="1">
    <citation type="journal article" date="2016" name="Nat. Commun.">
        <title>Extremotolerant tardigrade genome and improved radiotolerance of human cultured cells by tardigrade-unique protein.</title>
        <authorList>
            <person name="Hashimoto T."/>
            <person name="Horikawa D.D."/>
            <person name="Saito Y."/>
            <person name="Kuwahara H."/>
            <person name="Kozuka-Hata H."/>
            <person name="Shin-I T."/>
            <person name="Minakuchi Y."/>
            <person name="Ohishi K."/>
            <person name="Motoyama A."/>
            <person name="Aizu T."/>
            <person name="Enomoto A."/>
            <person name="Kondo K."/>
            <person name="Tanaka S."/>
            <person name="Hara Y."/>
            <person name="Koshikawa S."/>
            <person name="Sagara H."/>
            <person name="Miura T."/>
            <person name="Yokobori S."/>
            <person name="Miyagawa K."/>
            <person name="Suzuki Y."/>
            <person name="Kubo T."/>
            <person name="Oyama M."/>
            <person name="Kohara Y."/>
            <person name="Fujiyama A."/>
            <person name="Arakawa K."/>
            <person name="Katayama T."/>
            <person name="Toyoda A."/>
            <person name="Kunieda T."/>
        </authorList>
    </citation>
    <scope>NUCLEOTIDE SEQUENCE [LARGE SCALE GENOMIC DNA]</scope>
    <source>
        <strain evidence="5 6">YOKOZUNA-1</strain>
    </source>
</reference>
<dbReference type="PROSITE" id="PS50188">
    <property type="entry name" value="B302_SPRY"/>
    <property type="match status" value="1"/>
</dbReference>
<dbReference type="Pfam" id="PF00622">
    <property type="entry name" value="SPRY"/>
    <property type="match status" value="1"/>
</dbReference>
<feature type="region of interest" description="Disordered" evidence="2">
    <location>
        <begin position="317"/>
        <end position="352"/>
    </location>
</feature>
<dbReference type="InterPro" id="IPR013320">
    <property type="entry name" value="ConA-like_dom_sf"/>
</dbReference>